<gene>
    <name evidence="1" type="primary">lptE</name>
    <name evidence="1" type="ORF">ACFFUT_07405</name>
</gene>
<evidence type="ECO:0000313" key="1">
    <source>
        <dbReference type="EMBL" id="MFB9231610.1"/>
    </source>
</evidence>
<keyword evidence="1" id="KW-0449">Lipoprotein</keyword>
<comment type="caution">
    <text evidence="1">The sequence shown here is derived from an EMBL/GenBank/DDBJ whole genome shotgun (WGS) entry which is preliminary data.</text>
</comment>
<protein>
    <submittedName>
        <fullName evidence="1">LPS assembly lipoprotein LptE</fullName>
    </submittedName>
</protein>
<proteinExistence type="predicted"/>
<reference evidence="1 2" key="1">
    <citation type="submission" date="2024-09" db="EMBL/GenBank/DDBJ databases">
        <authorList>
            <person name="Sun Q."/>
            <person name="Mori K."/>
        </authorList>
    </citation>
    <scope>NUCLEOTIDE SEQUENCE [LARGE SCALE GENOMIC DNA]</scope>
    <source>
        <strain evidence="1 2">CECT 8726</strain>
    </source>
</reference>
<dbReference type="RefSeq" id="WP_213890218.1">
    <property type="nucleotide sequence ID" value="NZ_JAGFNU010000009.1"/>
</dbReference>
<dbReference type="PROSITE" id="PS51257">
    <property type="entry name" value="PROKAR_LIPOPROTEIN"/>
    <property type="match status" value="1"/>
</dbReference>
<evidence type="ECO:0000313" key="2">
    <source>
        <dbReference type="Proteomes" id="UP001589683"/>
    </source>
</evidence>
<name>A0ABV5JDU2_9RHOB</name>
<dbReference type="EMBL" id="JBHMEA010000024">
    <property type="protein sequence ID" value="MFB9231610.1"/>
    <property type="molecule type" value="Genomic_DNA"/>
</dbReference>
<sequence length="162" mass="17765">MLLSDRRFFLTGLAALAGCKFQPVYGPQGPARELDGAIEVMAPSDRNSFELVRRLEQRLGQPQAPRYELSYVVTVTTDELAISSTQVINRYNLIGEINFTLREFGTENVLTSGRVDNFTGYSATGTTVSTQTAERDANDRLMVILADQIVARLLATSGAWAG</sequence>
<dbReference type="InterPro" id="IPR007485">
    <property type="entry name" value="LPS_assembly_LptE"/>
</dbReference>
<dbReference type="Pfam" id="PF04390">
    <property type="entry name" value="LptE"/>
    <property type="match status" value="1"/>
</dbReference>
<accession>A0ABV5JDU2</accession>
<dbReference type="Gene3D" id="3.30.160.150">
    <property type="entry name" value="Lipoprotein like domain"/>
    <property type="match status" value="1"/>
</dbReference>
<keyword evidence="2" id="KW-1185">Reference proteome</keyword>
<organism evidence="1 2">
    <name type="scientific">Pseudohalocynthiibacter aestuariivivens</name>
    <dbReference type="NCBI Taxonomy" id="1591409"/>
    <lineage>
        <taxon>Bacteria</taxon>
        <taxon>Pseudomonadati</taxon>
        <taxon>Pseudomonadota</taxon>
        <taxon>Alphaproteobacteria</taxon>
        <taxon>Rhodobacterales</taxon>
        <taxon>Paracoccaceae</taxon>
        <taxon>Pseudohalocynthiibacter</taxon>
    </lineage>
</organism>
<dbReference type="Proteomes" id="UP001589683">
    <property type="component" value="Unassembled WGS sequence"/>
</dbReference>